<feature type="domain" description="IclR-ED" evidence="5">
    <location>
        <begin position="82"/>
        <end position="264"/>
    </location>
</feature>
<protein>
    <submittedName>
        <fullName evidence="6">IclR family transcriptional regulator C-terminal domain-containing protein</fullName>
    </submittedName>
</protein>
<dbReference type="Gene3D" id="2.120.10.30">
    <property type="entry name" value="TolB, C-terminal domain"/>
    <property type="match status" value="1"/>
</dbReference>
<dbReference type="RefSeq" id="WP_377264725.1">
    <property type="nucleotide sequence ID" value="NZ_JBHMAA010000030.1"/>
</dbReference>
<dbReference type="EMBL" id="JBHMAA010000030">
    <property type="protein sequence ID" value="MFB9951903.1"/>
    <property type="molecule type" value="Genomic_DNA"/>
</dbReference>
<dbReference type="InterPro" id="IPR050707">
    <property type="entry name" value="HTH_MetabolicPath_Reg"/>
</dbReference>
<evidence type="ECO:0000256" key="2">
    <source>
        <dbReference type="ARBA" id="ARBA00023125"/>
    </source>
</evidence>
<dbReference type="InterPro" id="IPR005511">
    <property type="entry name" value="SMP-30"/>
</dbReference>
<dbReference type="InterPro" id="IPR011042">
    <property type="entry name" value="6-blade_b-propeller_TolB-like"/>
</dbReference>
<keyword evidence="2" id="KW-0238">DNA-binding</keyword>
<keyword evidence="7" id="KW-1185">Reference proteome</keyword>
<dbReference type="InterPro" id="IPR036390">
    <property type="entry name" value="WH_DNA-bd_sf"/>
</dbReference>
<dbReference type="InterPro" id="IPR036388">
    <property type="entry name" value="WH-like_DNA-bd_sf"/>
</dbReference>
<dbReference type="SUPFAM" id="SSF63829">
    <property type="entry name" value="Calcium-dependent phosphotriesterase"/>
    <property type="match status" value="1"/>
</dbReference>
<evidence type="ECO:0000313" key="7">
    <source>
        <dbReference type="Proteomes" id="UP001589692"/>
    </source>
</evidence>
<evidence type="ECO:0000259" key="4">
    <source>
        <dbReference type="PROSITE" id="PS51077"/>
    </source>
</evidence>
<proteinExistence type="predicted"/>
<dbReference type="PANTHER" id="PTHR30136:SF24">
    <property type="entry name" value="HTH-TYPE TRANSCRIPTIONAL REPRESSOR ALLR"/>
    <property type="match status" value="1"/>
</dbReference>
<evidence type="ECO:0000259" key="5">
    <source>
        <dbReference type="PROSITE" id="PS51078"/>
    </source>
</evidence>
<dbReference type="Proteomes" id="UP001589692">
    <property type="component" value="Unassembled WGS sequence"/>
</dbReference>
<dbReference type="SMART" id="SM00346">
    <property type="entry name" value="HTH_ICLR"/>
    <property type="match status" value="1"/>
</dbReference>
<dbReference type="Pfam" id="PF09339">
    <property type="entry name" value="HTH_IclR"/>
    <property type="match status" value="1"/>
</dbReference>
<dbReference type="SUPFAM" id="SSF55781">
    <property type="entry name" value="GAF domain-like"/>
    <property type="match status" value="1"/>
</dbReference>
<name>A0ABV6AMQ0_9HYPH</name>
<dbReference type="Pfam" id="PF08450">
    <property type="entry name" value="SGL"/>
    <property type="match status" value="1"/>
</dbReference>
<dbReference type="InterPro" id="IPR014757">
    <property type="entry name" value="Tscrpt_reg_IclR_C"/>
</dbReference>
<keyword evidence="3" id="KW-0804">Transcription</keyword>
<accession>A0ABV6AMQ0</accession>
<dbReference type="Gene3D" id="1.10.10.10">
    <property type="entry name" value="Winged helix-like DNA-binding domain superfamily/Winged helix DNA-binding domain"/>
    <property type="match status" value="1"/>
</dbReference>
<dbReference type="InterPro" id="IPR013658">
    <property type="entry name" value="SGL"/>
</dbReference>
<evidence type="ECO:0000256" key="3">
    <source>
        <dbReference type="ARBA" id="ARBA00023163"/>
    </source>
</evidence>
<dbReference type="Gene3D" id="3.30.450.40">
    <property type="match status" value="1"/>
</dbReference>
<feature type="domain" description="HTH iclR-type" evidence="4">
    <location>
        <begin position="19"/>
        <end position="81"/>
    </location>
</feature>
<dbReference type="Pfam" id="PF01614">
    <property type="entry name" value="IclR_C"/>
    <property type="match status" value="1"/>
</dbReference>
<dbReference type="PANTHER" id="PTHR30136">
    <property type="entry name" value="HELIX-TURN-HELIX TRANSCRIPTIONAL REGULATOR, ICLR FAMILY"/>
    <property type="match status" value="1"/>
</dbReference>
<comment type="caution">
    <text evidence="6">The sequence shown here is derived from an EMBL/GenBank/DDBJ whole genome shotgun (WGS) entry which is preliminary data.</text>
</comment>
<dbReference type="PROSITE" id="PS51078">
    <property type="entry name" value="ICLR_ED"/>
    <property type="match status" value="1"/>
</dbReference>
<dbReference type="InterPro" id="IPR029016">
    <property type="entry name" value="GAF-like_dom_sf"/>
</dbReference>
<reference evidence="6 7" key="1">
    <citation type="submission" date="2024-09" db="EMBL/GenBank/DDBJ databases">
        <authorList>
            <person name="Sun Q."/>
            <person name="Mori K."/>
        </authorList>
    </citation>
    <scope>NUCLEOTIDE SEQUENCE [LARGE SCALE GENOMIC DNA]</scope>
    <source>
        <strain evidence="6 7">TBRC 4938</strain>
    </source>
</reference>
<dbReference type="InterPro" id="IPR005471">
    <property type="entry name" value="Tscrpt_reg_IclR_N"/>
</dbReference>
<organism evidence="6 7">
    <name type="scientific">Rhizobium puerariae</name>
    <dbReference type="NCBI Taxonomy" id="1585791"/>
    <lineage>
        <taxon>Bacteria</taxon>
        <taxon>Pseudomonadati</taxon>
        <taxon>Pseudomonadota</taxon>
        <taxon>Alphaproteobacteria</taxon>
        <taxon>Hyphomicrobiales</taxon>
        <taxon>Rhizobiaceae</taxon>
        <taxon>Rhizobium/Agrobacterium group</taxon>
        <taxon>Rhizobium</taxon>
    </lineage>
</organism>
<keyword evidence="1" id="KW-0805">Transcription regulation</keyword>
<sequence length="554" mass="58735">MNEVQWSSDLISPKNIAGTALIGKACDILEIIGNAPGSVGQAVLAEKTGIPRATLYRILAALISRGLVRADPLSQNYTLGFSFLELAQNAWSSSDLASIASVELRRLRDLTGETSYLAVQEGSHVLALGRFESAHDKRSNARLGALKPMHCTSQGKAILSHFSGAQLQQVLGGELTAFTDKTITDPDQLRAHLSIVRARGYAMDDEEIVLGTRCVGAAILDPEGKPLAAISVAGPTFRMGLERAEQLGKELAEAAKRISAQLEPSLKASLGHSGNCRVLSSAPAFLGASPRWDARDETLYWADGLAPSIRAAGDAEDFVSLHSLSESVNAFCLMPNGFVCAAGSDLVLGDRNRLRERITGPANLSITALRSAPDGSIWAAAFDAEANSSRIGPVFRQRGIGPRFEMPGEVSDIAFAGDMGLFVAQAARQSIYLLEPETGRKRKFADIPKVAGAPCALAIDENLTPWLGLSDGWSIVKLNENGEIERTIALPVPNPTGIAFGGPDLSQIFVTSARSGLPRESLTNAPLSGQLLSIDVGERGLPEGLGKIQEEPNA</sequence>
<dbReference type="SUPFAM" id="SSF46785">
    <property type="entry name" value="Winged helix' DNA-binding domain"/>
    <property type="match status" value="1"/>
</dbReference>
<dbReference type="PROSITE" id="PS51077">
    <property type="entry name" value="HTH_ICLR"/>
    <property type="match status" value="1"/>
</dbReference>
<gene>
    <name evidence="6" type="ORF">ACFFP0_23895</name>
</gene>
<dbReference type="PRINTS" id="PR01790">
    <property type="entry name" value="SMP30FAMILY"/>
</dbReference>
<evidence type="ECO:0000313" key="6">
    <source>
        <dbReference type="EMBL" id="MFB9951903.1"/>
    </source>
</evidence>
<evidence type="ECO:0000256" key="1">
    <source>
        <dbReference type="ARBA" id="ARBA00023015"/>
    </source>
</evidence>